<dbReference type="Pfam" id="PF01842">
    <property type="entry name" value="ACT"/>
    <property type="match status" value="1"/>
</dbReference>
<dbReference type="FunFam" id="3.40.50.720:FF:000208">
    <property type="entry name" value="Prephenate dehydrogenase"/>
    <property type="match status" value="1"/>
</dbReference>
<dbReference type="GO" id="GO:0008977">
    <property type="term" value="F:prephenate dehydrogenase (NAD+) activity"/>
    <property type="evidence" value="ECO:0007669"/>
    <property type="project" value="UniProtKB-EC"/>
</dbReference>
<proteinExistence type="inferred from homology"/>
<dbReference type="Pfam" id="PF02153">
    <property type="entry name" value="PDH_N"/>
    <property type="match status" value="1"/>
</dbReference>
<dbReference type="Pfam" id="PF20463">
    <property type="entry name" value="PDH_C"/>
    <property type="match status" value="1"/>
</dbReference>
<gene>
    <name evidence="13" type="ORF">SAMN05518684_101177</name>
</gene>
<dbReference type="InterPro" id="IPR008927">
    <property type="entry name" value="6-PGluconate_DH-like_C_sf"/>
</dbReference>
<keyword evidence="5" id="KW-0827">Tyrosine biosynthesis</keyword>
<keyword evidence="9" id="KW-0057">Aromatic amino acid biosynthesis</keyword>
<dbReference type="EC" id="1.3.1.12" evidence="3"/>
<dbReference type="Proteomes" id="UP000198571">
    <property type="component" value="Unassembled WGS sequence"/>
</dbReference>
<evidence type="ECO:0000256" key="5">
    <source>
        <dbReference type="ARBA" id="ARBA00022498"/>
    </source>
</evidence>
<dbReference type="UniPathway" id="UPA00122">
    <property type="reaction ID" value="UER00961"/>
</dbReference>
<dbReference type="SUPFAM" id="SSF55021">
    <property type="entry name" value="ACT-like"/>
    <property type="match status" value="1"/>
</dbReference>
<name>A0A1H9P6W9_9BACI</name>
<keyword evidence="7" id="KW-0560">Oxidoreductase</keyword>
<evidence type="ECO:0000259" key="12">
    <source>
        <dbReference type="PROSITE" id="PS51671"/>
    </source>
</evidence>
<feature type="domain" description="Prephenate/arogenate dehydrogenase" evidence="11">
    <location>
        <begin position="3"/>
        <end position="292"/>
    </location>
</feature>
<evidence type="ECO:0000313" key="14">
    <source>
        <dbReference type="Proteomes" id="UP000198571"/>
    </source>
</evidence>
<evidence type="ECO:0000256" key="9">
    <source>
        <dbReference type="ARBA" id="ARBA00023141"/>
    </source>
</evidence>
<dbReference type="NCBIfam" id="NF005107">
    <property type="entry name" value="PRK06545.1-5"/>
    <property type="match status" value="1"/>
</dbReference>
<evidence type="ECO:0000256" key="6">
    <source>
        <dbReference type="ARBA" id="ARBA00022605"/>
    </source>
</evidence>
<sequence>MSKRILIIGLGLIGGSLALAVKKGYPGTTITGYDIDPQARKLAKSLQVIDDAAVSLEDEAPEADIIIISTPVESTIQVINELLNLPLKKGSLITDVGSTKQTVVEKGSLLNEKGVFFIGGHPMAGSHKSGVEASRERLFENAFYILTPTEDIPVAKMIQLQNVLKATRAKFIELDPETHDRFAGLISHLPHIIASGLVHQVAKTGEKEPLVSQLAAGGFRDVTRIASASPGMWRDILLHNRETLLTMLADWKQMMSEVEKMLVERDEDQIYSFFAEAKAVRDDLPAKKKGALLPFYDLFVDVPDHPGVISDVTAILAQSGISITNIRIIEAREDIMGVLRLSFRSEEDLTLAKAKLSEHMYETYEAP</sequence>
<evidence type="ECO:0000313" key="13">
    <source>
        <dbReference type="EMBL" id="SER44064.1"/>
    </source>
</evidence>
<dbReference type="SUPFAM" id="SSF48179">
    <property type="entry name" value="6-phosphogluconate dehydrogenase C-terminal domain-like"/>
    <property type="match status" value="1"/>
</dbReference>
<dbReference type="Gene3D" id="1.10.3660.10">
    <property type="entry name" value="6-phosphogluconate dehydrogenase C-terminal like domain"/>
    <property type="match status" value="1"/>
</dbReference>
<comment type="similarity">
    <text evidence="2">Belongs to the prephenate/arogenate dehydrogenase family.</text>
</comment>
<keyword evidence="6" id="KW-0028">Amino-acid biosynthesis</keyword>
<evidence type="ECO:0000256" key="10">
    <source>
        <dbReference type="ARBA" id="ARBA00049260"/>
    </source>
</evidence>
<dbReference type="STRING" id="1601833.SAMN05518684_101177"/>
<dbReference type="InterPro" id="IPR046826">
    <property type="entry name" value="PDH_N"/>
</dbReference>
<dbReference type="PANTHER" id="PTHR21363">
    <property type="entry name" value="PREPHENATE DEHYDROGENASE"/>
    <property type="match status" value="1"/>
</dbReference>
<dbReference type="RefSeq" id="WP_093047119.1">
    <property type="nucleotide sequence ID" value="NZ_FOGT01000001.1"/>
</dbReference>
<evidence type="ECO:0000256" key="4">
    <source>
        <dbReference type="ARBA" id="ARBA00016891"/>
    </source>
</evidence>
<comment type="catalytic activity">
    <reaction evidence="10">
        <text>prephenate + NAD(+) = 3-(4-hydroxyphenyl)pyruvate + CO2 + NADH</text>
        <dbReference type="Rhea" id="RHEA:13869"/>
        <dbReference type="ChEBI" id="CHEBI:16526"/>
        <dbReference type="ChEBI" id="CHEBI:29934"/>
        <dbReference type="ChEBI" id="CHEBI:36242"/>
        <dbReference type="ChEBI" id="CHEBI:57540"/>
        <dbReference type="ChEBI" id="CHEBI:57945"/>
        <dbReference type="EC" id="1.3.1.12"/>
    </reaction>
</comment>
<keyword evidence="8" id="KW-0520">NAD</keyword>
<dbReference type="Gene3D" id="3.40.50.720">
    <property type="entry name" value="NAD(P)-binding Rossmann-like Domain"/>
    <property type="match status" value="1"/>
</dbReference>
<dbReference type="Gene3D" id="3.30.70.260">
    <property type="match status" value="1"/>
</dbReference>
<dbReference type="InterPro" id="IPR036291">
    <property type="entry name" value="NAD(P)-bd_dom_sf"/>
</dbReference>
<dbReference type="InterPro" id="IPR002912">
    <property type="entry name" value="ACT_dom"/>
</dbReference>
<organism evidence="13 14">
    <name type="scientific">Salipaludibacillus aurantiacus</name>
    <dbReference type="NCBI Taxonomy" id="1601833"/>
    <lineage>
        <taxon>Bacteria</taxon>
        <taxon>Bacillati</taxon>
        <taxon>Bacillota</taxon>
        <taxon>Bacilli</taxon>
        <taxon>Bacillales</taxon>
        <taxon>Bacillaceae</taxon>
    </lineage>
</organism>
<dbReference type="EMBL" id="FOGT01000001">
    <property type="protein sequence ID" value="SER44064.1"/>
    <property type="molecule type" value="Genomic_DNA"/>
</dbReference>
<dbReference type="PROSITE" id="PS51671">
    <property type="entry name" value="ACT"/>
    <property type="match status" value="1"/>
</dbReference>
<evidence type="ECO:0000256" key="7">
    <source>
        <dbReference type="ARBA" id="ARBA00023002"/>
    </source>
</evidence>
<protein>
    <recommendedName>
        <fullName evidence="4">Prephenate dehydrogenase</fullName>
        <ecNumber evidence="3">1.3.1.12</ecNumber>
    </recommendedName>
</protein>
<dbReference type="GO" id="GO:0006571">
    <property type="term" value="P:tyrosine biosynthetic process"/>
    <property type="evidence" value="ECO:0007669"/>
    <property type="project" value="UniProtKB-UniPathway"/>
</dbReference>
<evidence type="ECO:0000256" key="2">
    <source>
        <dbReference type="ARBA" id="ARBA00007964"/>
    </source>
</evidence>
<dbReference type="GO" id="GO:0070403">
    <property type="term" value="F:NAD+ binding"/>
    <property type="evidence" value="ECO:0007669"/>
    <property type="project" value="InterPro"/>
</dbReference>
<dbReference type="OrthoDB" id="9802008at2"/>
<dbReference type="InterPro" id="IPR050812">
    <property type="entry name" value="Preph/Arog_dehydrog"/>
</dbReference>
<dbReference type="InterPro" id="IPR045865">
    <property type="entry name" value="ACT-like_dom_sf"/>
</dbReference>
<evidence type="ECO:0000256" key="8">
    <source>
        <dbReference type="ARBA" id="ARBA00023027"/>
    </source>
</evidence>
<dbReference type="InterPro" id="IPR003099">
    <property type="entry name" value="Prephen_DH"/>
</dbReference>
<reference evidence="14" key="1">
    <citation type="submission" date="2016-10" db="EMBL/GenBank/DDBJ databases">
        <authorList>
            <person name="Varghese N."/>
            <person name="Submissions S."/>
        </authorList>
    </citation>
    <scope>NUCLEOTIDE SEQUENCE [LARGE SCALE GENOMIC DNA]</scope>
    <source>
        <strain evidence="14">S9</strain>
    </source>
</reference>
<keyword evidence="14" id="KW-1185">Reference proteome</keyword>
<evidence type="ECO:0000256" key="3">
    <source>
        <dbReference type="ARBA" id="ARBA00012068"/>
    </source>
</evidence>
<feature type="domain" description="ACT" evidence="12">
    <location>
        <begin position="297"/>
        <end position="367"/>
    </location>
</feature>
<dbReference type="AlphaFoldDB" id="A0A1H9P6W9"/>
<dbReference type="PROSITE" id="PS51176">
    <property type="entry name" value="PDH_ADH"/>
    <property type="match status" value="1"/>
</dbReference>
<dbReference type="PANTHER" id="PTHR21363:SF0">
    <property type="entry name" value="PREPHENATE DEHYDROGENASE [NADP(+)]"/>
    <property type="match status" value="1"/>
</dbReference>
<dbReference type="CDD" id="cd04909">
    <property type="entry name" value="ACT_PDH-BS"/>
    <property type="match status" value="1"/>
</dbReference>
<evidence type="ECO:0000256" key="1">
    <source>
        <dbReference type="ARBA" id="ARBA00005067"/>
    </source>
</evidence>
<comment type="pathway">
    <text evidence="1">Amino-acid biosynthesis; L-tyrosine biosynthesis; (4-hydroxyphenyl)pyruvate from prephenate (NAD(+) route): step 1/1.</text>
</comment>
<dbReference type="GO" id="GO:0004665">
    <property type="term" value="F:prephenate dehydrogenase (NADP+) activity"/>
    <property type="evidence" value="ECO:0007669"/>
    <property type="project" value="InterPro"/>
</dbReference>
<dbReference type="InterPro" id="IPR046825">
    <property type="entry name" value="PDH_C"/>
</dbReference>
<accession>A0A1H9P6W9</accession>
<dbReference type="SUPFAM" id="SSF51735">
    <property type="entry name" value="NAD(P)-binding Rossmann-fold domains"/>
    <property type="match status" value="1"/>
</dbReference>
<dbReference type="FunFam" id="1.10.3660.10:FF:000003">
    <property type="entry name" value="Prephenate dehydrogenase"/>
    <property type="match status" value="1"/>
</dbReference>
<evidence type="ECO:0000259" key="11">
    <source>
        <dbReference type="PROSITE" id="PS51176"/>
    </source>
</evidence>